<evidence type="ECO:0000256" key="1">
    <source>
        <dbReference type="ARBA" id="ARBA00022574"/>
    </source>
</evidence>
<dbReference type="InterPro" id="IPR015943">
    <property type="entry name" value="WD40/YVTN_repeat-like_dom_sf"/>
</dbReference>
<dbReference type="SUPFAM" id="SSF50978">
    <property type="entry name" value="WD40 repeat-like"/>
    <property type="match status" value="2"/>
</dbReference>
<keyword evidence="1 3" id="KW-0853">WD repeat</keyword>
<gene>
    <name evidence="6" type="ORF">DGYR_LOCUS1772</name>
</gene>
<dbReference type="PROSITE" id="PS00678">
    <property type="entry name" value="WD_REPEATS_1"/>
    <property type="match status" value="1"/>
</dbReference>
<dbReference type="Pfam" id="PF00400">
    <property type="entry name" value="WD40"/>
    <property type="match status" value="4"/>
</dbReference>
<dbReference type="Pfam" id="PF25469">
    <property type="entry name" value="WHD_NWD1"/>
    <property type="match status" value="1"/>
</dbReference>
<dbReference type="InterPro" id="IPR025139">
    <property type="entry name" value="DUF4062"/>
</dbReference>
<sequence length="1530" mass="173456">MQTKIKVNDTIDWRDSLIKVSEMDLWDDKRFERQEWKCLLKEAENLLKNSRKKYSPDIVENILSGNLTELIETQLPKSNRRIIVFVSSTFTDTLAERNTLMKDVYPFLRKLCQTLNMDFGTVDMRWGVKEEVSLEHDTVRVCLKEVERCTSESSGPSFLAIVGDKYGYRPIPSEIEKNEFELLLKHVKVNEAVILRKYYCLDLNNIPPIYFLKPITREQKDWWSISSQMSTFLRSAAEIALKNDDKKRRKYFISVTENEIEQGVLKNQRVNDKVVVVLRHLHQIEGDRHIHRHLIDIDSEKSQINKDSQKCLSTLKKTVKASIDDKNKYECTYKTSDVRSCSQDVRKSCDQICTSLSRLILQNYEQYLHVEVDDLIDEILLHRNTIIDKLKVFYGRNEIVNSLKMNIKEKINTETTEMKKLIPISVVISRFLGTTAKSGNVRNLLESVHLQILRAYGIADKPKAESFKDLIILFKEAIKNYPTAERPLIIVLDSLDQLSMENSAHNLQWLPGLKEPLPAFCQVIVSTLPSPFGPLDIIQQILEPSYIFSVRELTVDDGREIMNSILASKHRTLTSNQKEIIINAFTKTPIPLFLKLATDSATKWKSSDVDTSIGSSIPDLINDLFHKIEKRYGLTLVRKAFGYITASKNGLSSIELEDILSLDDDVLDETFSHWIPPFPRIPQLLWLRIRDEVSEYLVEKGVDGVMTYSWYHRQFWKVAQTRYLSQEENWSWQGIVNYFQGVYADGKRYAGKAKVSQEAVVMYDRRIQPQSLILHEGSSTSNKIFNKRKLRELPLALIRLKDWNNFEKWTLNLPFIEARFAAGQGHECLSDLLEASKQSEKLQEYHKFVGANVTHLLRDPECVYQLASQHTSAAIRNLLEQPNLQLSDTRILLKDVNPESIDDPCLLTLQGHEKGIRCCEFSTDGSYIVSVANDGEHGSIKIWDTHSGEETVTITNLSGPPFPGLVDDYHGEQSCTFIQSSSVAVGCDDGHLEVFSINGLKIYSEKVHGNAVSGLDKSRETSLLATCSVDRTAKIFETDGYNIIKEMFEIELPGPASNCAFDPITNQLGVAVFNSQYGLVCIDSATGKIKWSSQAACGKTLCLAWSPSELVVVTGGDDSMITVISSINGDQLEKLHGHKGWLWCLKFTEDGQALLSGSSDRTLKVWNTATSSCVCTLGGHVHRVGWISLYGKSRLATASLDNSIKIWDLRPVVFGNVPTVGGLHYLVLKISPDRKNLLSSQGWMTTCEIKKAHDEKILFYSTSHKGFIWDALFTLDSNYIISVDLGHKGTYNKGAVEKATVHVTDNQNGSHITTLDAFSPCSIALNSTLIAVGTETLEFNIHIYSIELWVETSVIRFWENDDDICREATSVGWLAMNEQFLAATSGKVLKIWSLANDEQIEMIIRISEFHSSLTNISFIPNLSNHLTVCDSSGNICVIEFQKDKKIMKWIKSPQSHSAFNSSIKHATWDNTGSYFAATAVEMCIRIWKRIKDNEMIFHGVFYAPANQLAFIDRNMILVGEATGNKKTIQF</sequence>
<dbReference type="Gene3D" id="1.25.40.370">
    <property type="match status" value="1"/>
</dbReference>
<protein>
    <submittedName>
        <fullName evidence="6">DgyrCDS1892</fullName>
    </submittedName>
</protein>
<evidence type="ECO:0000256" key="2">
    <source>
        <dbReference type="ARBA" id="ARBA00022737"/>
    </source>
</evidence>
<organism evidence="6 7">
    <name type="scientific">Dimorphilus gyrociliatus</name>
    <dbReference type="NCBI Taxonomy" id="2664684"/>
    <lineage>
        <taxon>Eukaryota</taxon>
        <taxon>Metazoa</taxon>
        <taxon>Spiralia</taxon>
        <taxon>Lophotrochozoa</taxon>
        <taxon>Annelida</taxon>
        <taxon>Polychaeta</taxon>
        <taxon>Polychaeta incertae sedis</taxon>
        <taxon>Dinophilidae</taxon>
        <taxon>Dimorphilus</taxon>
    </lineage>
</organism>
<evidence type="ECO:0000313" key="7">
    <source>
        <dbReference type="Proteomes" id="UP000549394"/>
    </source>
</evidence>
<feature type="repeat" description="WD" evidence="3">
    <location>
        <begin position="1177"/>
        <end position="1210"/>
    </location>
</feature>
<keyword evidence="7" id="KW-1185">Reference proteome</keyword>
<comment type="caution">
    <text evidence="6">The sequence shown here is derived from an EMBL/GenBank/DDBJ whole genome shotgun (WGS) entry which is preliminary data.</text>
</comment>
<feature type="repeat" description="WD" evidence="3">
    <location>
        <begin position="1135"/>
        <end position="1176"/>
    </location>
</feature>
<dbReference type="Gene3D" id="2.130.10.10">
    <property type="entry name" value="YVTN repeat-like/Quinoprotein amine dehydrogenase"/>
    <property type="match status" value="3"/>
</dbReference>
<dbReference type="InterPro" id="IPR001680">
    <property type="entry name" value="WD40_rpt"/>
</dbReference>
<dbReference type="InterPro" id="IPR057588">
    <property type="entry name" value="NWD1/2-like_WH"/>
</dbReference>
<reference evidence="6 7" key="1">
    <citation type="submission" date="2020-08" db="EMBL/GenBank/DDBJ databases">
        <authorList>
            <person name="Hejnol A."/>
        </authorList>
    </citation>
    <scope>NUCLEOTIDE SEQUENCE [LARGE SCALE GENOMIC DNA]</scope>
</reference>
<feature type="domain" description="DUF4062" evidence="4">
    <location>
        <begin position="84"/>
        <end position="171"/>
    </location>
</feature>
<evidence type="ECO:0000259" key="4">
    <source>
        <dbReference type="Pfam" id="PF13271"/>
    </source>
</evidence>
<evidence type="ECO:0000313" key="6">
    <source>
        <dbReference type="EMBL" id="CAD5112670.1"/>
    </source>
</evidence>
<dbReference type="PANTHER" id="PTHR19871">
    <property type="entry name" value="BETA TRANSDUCIN-RELATED PROTEIN"/>
    <property type="match status" value="1"/>
</dbReference>
<feature type="domain" description="NWD1/2-like winged helix-turn-helix" evidence="5">
    <location>
        <begin position="616"/>
        <end position="728"/>
    </location>
</feature>
<feature type="repeat" description="WD" evidence="3">
    <location>
        <begin position="909"/>
        <end position="953"/>
    </location>
</feature>
<accession>A0A7I8VAF8</accession>
<dbReference type="PANTHER" id="PTHR19871:SF42">
    <property type="match status" value="1"/>
</dbReference>
<dbReference type="InterPro" id="IPR052752">
    <property type="entry name" value="NACHT-WD_repeat"/>
</dbReference>
<dbReference type="OrthoDB" id="2325716at2759"/>
<keyword evidence="2" id="KW-0677">Repeat</keyword>
<dbReference type="InterPro" id="IPR019775">
    <property type="entry name" value="WD40_repeat_CS"/>
</dbReference>
<name>A0A7I8VAF8_9ANNE</name>
<dbReference type="Proteomes" id="UP000549394">
    <property type="component" value="Unassembled WGS sequence"/>
</dbReference>
<dbReference type="PROSITE" id="PS50082">
    <property type="entry name" value="WD_REPEATS_2"/>
    <property type="match status" value="3"/>
</dbReference>
<evidence type="ECO:0000259" key="5">
    <source>
        <dbReference type="Pfam" id="PF25469"/>
    </source>
</evidence>
<dbReference type="Pfam" id="PF13271">
    <property type="entry name" value="DUF4062"/>
    <property type="match status" value="1"/>
</dbReference>
<dbReference type="SMART" id="SM00320">
    <property type="entry name" value="WD40"/>
    <property type="match status" value="9"/>
</dbReference>
<proteinExistence type="predicted"/>
<evidence type="ECO:0000256" key="3">
    <source>
        <dbReference type="PROSITE-ProRule" id="PRU00221"/>
    </source>
</evidence>
<dbReference type="PROSITE" id="PS50294">
    <property type="entry name" value="WD_REPEATS_REGION"/>
    <property type="match status" value="1"/>
</dbReference>
<dbReference type="CDD" id="cd00200">
    <property type="entry name" value="WD40"/>
    <property type="match status" value="1"/>
</dbReference>
<dbReference type="InterPro" id="IPR036322">
    <property type="entry name" value="WD40_repeat_dom_sf"/>
</dbReference>
<dbReference type="EMBL" id="CAJFCJ010000002">
    <property type="protein sequence ID" value="CAD5112670.1"/>
    <property type="molecule type" value="Genomic_DNA"/>
</dbReference>